<keyword evidence="3" id="KW-0611">Plant defense</keyword>
<feature type="compositionally biased region" description="Basic and acidic residues" evidence="5">
    <location>
        <begin position="291"/>
        <end position="313"/>
    </location>
</feature>
<dbReference type="EMBL" id="CM004388">
    <property type="protein sequence ID" value="OAY58464.1"/>
    <property type="molecule type" value="Genomic_DNA"/>
</dbReference>
<dbReference type="AlphaFoldDB" id="A0A2C9WFC7"/>
<feature type="region of interest" description="Disordered" evidence="5">
    <location>
        <begin position="153"/>
        <end position="421"/>
    </location>
</feature>
<dbReference type="InterPro" id="IPR002068">
    <property type="entry name" value="A-crystallin/Hsp20_dom"/>
</dbReference>
<dbReference type="PANTHER" id="PTHR43670">
    <property type="entry name" value="HEAT SHOCK PROTEIN 26"/>
    <property type="match status" value="1"/>
</dbReference>
<evidence type="ECO:0000256" key="1">
    <source>
        <dbReference type="ARBA" id="ARBA00004162"/>
    </source>
</evidence>
<dbReference type="STRING" id="3983.A0A2C9WFC7"/>
<name>A0A2C9WFC7_MANES</name>
<comment type="caution">
    <text evidence="8">The sequence shown here is derived from an EMBL/GenBank/DDBJ whole genome shotgun (WGS) entry which is preliminary data.</text>
</comment>
<comment type="subcellular location">
    <subcellularLocation>
        <location evidence="1">Cell membrane</location>
        <topology evidence="1">Single-pass membrane protein</topology>
    </subcellularLocation>
</comment>
<evidence type="ECO:0000259" key="7">
    <source>
        <dbReference type="PROSITE" id="PS01031"/>
    </source>
</evidence>
<keyword evidence="6" id="KW-1133">Transmembrane helix</keyword>
<evidence type="ECO:0000256" key="2">
    <source>
        <dbReference type="ARBA" id="ARBA00022475"/>
    </source>
</evidence>
<dbReference type="GO" id="GO:0006952">
    <property type="term" value="P:defense response"/>
    <property type="evidence" value="ECO:0007669"/>
    <property type="project" value="UniProtKB-KW"/>
</dbReference>
<keyword evidence="2" id="KW-1003">Cell membrane</keyword>
<feature type="compositionally biased region" description="Acidic residues" evidence="5">
    <location>
        <begin position="165"/>
        <end position="175"/>
    </location>
</feature>
<protein>
    <recommendedName>
        <fullName evidence="7">SHSP domain-containing protein</fullName>
    </recommendedName>
</protein>
<feature type="domain" description="SHSP" evidence="7">
    <location>
        <begin position="23"/>
        <end position="143"/>
    </location>
</feature>
<feature type="compositionally biased region" description="Basic and acidic residues" evidence="5">
    <location>
        <begin position="256"/>
        <end position="271"/>
    </location>
</feature>
<dbReference type="OMA" id="CARKDAF"/>
<keyword evidence="6" id="KW-0472">Membrane</keyword>
<dbReference type="GO" id="GO:0034605">
    <property type="term" value="P:cellular response to heat"/>
    <property type="evidence" value="ECO:0000318"/>
    <property type="project" value="GO_Central"/>
</dbReference>
<dbReference type="PROSITE" id="PS01031">
    <property type="entry name" value="SHSP"/>
    <property type="match status" value="1"/>
</dbReference>
<keyword evidence="6" id="KW-0812">Transmembrane</keyword>
<dbReference type="Gramene" id="Manes.02G179900.1.v8.1">
    <property type="protein sequence ID" value="Manes.02G179900.1.v8.1.CDS"/>
    <property type="gene ID" value="Manes.02G179900.v8.1"/>
</dbReference>
<organism evidence="8 9">
    <name type="scientific">Manihot esculenta</name>
    <name type="common">Cassava</name>
    <name type="synonym">Jatropha manihot</name>
    <dbReference type="NCBI Taxonomy" id="3983"/>
    <lineage>
        <taxon>Eukaryota</taxon>
        <taxon>Viridiplantae</taxon>
        <taxon>Streptophyta</taxon>
        <taxon>Embryophyta</taxon>
        <taxon>Tracheophyta</taxon>
        <taxon>Spermatophyta</taxon>
        <taxon>Magnoliopsida</taxon>
        <taxon>eudicotyledons</taxon>
        <taxon>Gunneridae</taxon>
        <taxon>Pentapetalae</taxon>
        <taxon>rosids</taxon>
        <taxon>fabids</taxon>
        <taxon>Malpighiales</taxon>
        <taxon>Euphorbiaceae</taxon>
        <taxon>Crotonoideae</taxon>
        <taxon>Manihoteae</taxon>
        <taxon>Manihot</taxon>
    </lineage>
</organism>
<evidence type="ECO:0000256" key="4">
    <source>
        <dbReference type="PROSITE-ProRule" id="PRU00285"/>
    </source>
</evidence>
<evidence type="ECO:0000256" key="3">
    <source>
        <dbReference type="ARBA" id="ARBA00022821"/>
    </source>
</evidence>
<proteinExistence type="inferred from homology"/>
<reference evidence="9" key="1">
    <citation type="journal article" date="2016" name="Nat. Biotechnol.">
        <title>Sequencing wild and cultivated cassava and related species reveals extensive interspecific hybridization and genetic diversity.</title>
        <authorList>
            <person name="Bredeson J.V."/>
            <person name="Lyons J.B."/>
            <person name="Prochnik S.E."/>
            <person name="Wu G.A."/>
            <person name="Ha C.M."/>
            <person name="Edsinger-Gonzales E."/>
            <person name="Grimwood J."/>
            <person name="Schmutz J."/>
            <person name="Rabbi I.Y."/>
            <person name="Egesi C."/>
            <person name="Nauluvula P."/>
            <person name="Lebot V."/>
            <person name="Ndunguru J."/>
            <person name="Mkamilo G."/>
            <person name="Bart R.S."/>
            <person name="Setter T.L."/>
            <person name="Gleadow R.M."/>
            <person name="Kulakow P."/>
            <person name="Ferguson M.E."/>
            <person name="Rounsley S."/>
            <person name="Rokhsar D.S."/>
        </authorList>
    </citation>
    <scope>NUCLEOTIDE SEQUENCE [LARGE SCALE GENOMIC DNA]</scope>
    <source>
        <strain evidence="9">cv. AM560-2</strain>
    </source>
</reference>
<feature type="transmembrane region" description="Helical" evidence="6">
    <location>
        <begin position="428"/>
        <end position="447"/>
    </location>
</feature>
<dbReference type="CDD" id="cd06464">
    <property type="entry name" value="ACD_sHsps-like"/>
    <property type="match status" value="1"/>
</dbReference>
<comment type="similarity">
    <text evidence="4">Belongs to the small heat shock protein (HSP20) family.</text>
</comment>
<accession>A0A2C9WFC7</accession>
<evidence type="ECO:0000313" key="9">
    <source>
        <dbReference type="Proteomes" id="UP000091857"/>
    </source>
</evidence>
<evidence type="ECO:0000256" key="6">
    <source>
        <dbReference type="SAM" id="Phobius"/>
    </source>
</evidence>
<feature type="compositionally biased region" description="Basic and acidic residues" evidence="5">
    <location>
        <begin position="361"/>
        <end position="419"/>
    </location>
</feature>
<dbReference type="OrthoDB" id="1920188at2759"/>
<dbReference type="SUPFAM" id="SSF49764">
    <property type="entry name" value="HSP20-like chaperones"/>
    <property type="match status" value="1"/>
</dbReference>
<dbReference type="Proteomes" id="UP000091857">
    <property type="component" value="Chromosome 2"/>
</dbReference>
<sequence length="452" mass="51689">MELEIGLKITHYRDDITSHAHLQIAKDRSGPLFLSRETDTMFILIAYLKGFRKENIDIRINEDGSKIEVSGKGAVQEMVLSGWIMRKKDVELKAFDKVFRIPDRIILDGIKAKFNDDESKLTIVMPKSEKGMRGMNIEEVKEEEFDGVIRNAAEEPPEVANRDSETEEIEPVVQEEIERREPETQQILAEVPNEEPKEEAQAFSERDNSGGMLQEKPEQPQIENKQVIERENFDEDKFRKKQDLVPETSVNMELQNKPRELEETPPPEKPKPPATPDNPETTTMESEEAEQEKQEPTADTFPDLKEQHNEQKIPEAAIAEEENVRGKESEELQEPEEKEPDTNVQEPDKTEPPETMQPAKQPDEDHKREDIPGIGTEIKEEASDQVQHPEAKQVEEKESSEVQKQKDLSDGASKAEKAVKRSKLCPPFVVAGSALLVTIIVFVINYIRSRRR</sequence>
<dbReference type="InterPro" id="IPR008978">
    <property type="entry name" value="HSP20-like_chaperone"/>
</dbReference>
<dbReference type="Gene3D" id="2.60.40.790">
    <property type="match status" value="1"/>
</dbReference>
<feature type="compositionally biased region" description="Basic and acidic residues" evidence="5">
    <location>
        <begin position="226"/>
        <end position="244"/>
    </location>
</feature>
<feature type="compositionally biased region" description="Basic and acidic residues" evidence="5">
    <location>
        <begin position="194"/>
        <end position="208"/>
    </location>
</feature>
<evidence type="ECO:0000256" key="5">
    <source>
        <dbReference type="SAM" id="MobiDB-lite"/>
    </source>
</evidence>
<dbReference type="GO" id="GO:0005886">
    <property type="term" value="C:plasma membrane"/>
    <property type="evidence" value="ECO:0007669"/>
    <property type="project" value="UniProtKB-SubCell"/>
</dbReference>
<keyword evidence="9" id="KW-1185">Reference proteome</keyword>
<evidence type="ECO:0000313" key="8">
    <source>
        <dbReference type="EMBL" id="OAY58464.1"/>
    </source>
</evidence>
<dbReference type="PANTHER" id="PTHR43670:SF34">
    <property type="entry name" value="HSP20-LIKE CHAPERONES SUPERFAMILY PROTEIN"/>
    <property type="match status" value="1"/>
</dbReference>
<gene>
    <name evidence="8" type="ORF">MANES_02G179900v8</name>
</gene>